<organism evidence="1 2">
    <name type="scientific">Mycolicibacterium aromaticivorans JS19b1 = JCM 16368</name>
    <dbReference type="NCBI Taxonomy" id="1440774"/>
    <lineage>
        <taxon>Bacteria</taxon>
        <taxon>Bacillati</taxon>
        <taxon>Actinomycetota</taxon>
        <taxon>Actinomycetes</taxon>
        <taxon>Mycobacteriales</taxon>
        <taxon>Mycobacteriaceae</taxon>
        <taxon>Mycolicibacterium</taxon>
    </lineage>
</organism>
<dbReference type="RefSeq" id="WP_036339395.1">
    <property type="nucleotide sequence ID" value="NZ_JALN02000001.1"/>
</dbReference>
<accession>A0A064CHH2</accession>
<evidence type="ECO:0000313" key="1">
    <source>
        <dbReference type="EMBL" id="KDE98183.1"/>
    </source>
</evidence>
<sequence>MASLMSVKVAADNEMFRCIKDLAESELMALYRETGIDLSDLPPISTTKALAATLDTTVDSLAQDRYRRVGIPFVRIGGAGSRRIRYLRGDVVRHLLENRVGA</sequence>
<evidence type="ECO:0000313" key="2">
    <source>
        <dbReference type="Proteomes" id="UP000022835"/>
    </source>
</evidence>
<name>A0A064CHH2_9MYCO</name>
<protein>
    <recommendedName>
        <fullName evidence="3">Helix-turn-helix domain-containing protein</fullName>
    </recommendedName>
</protein>
<gene>
    <name evidence="1" type="ORF">Y900_004305</name>
</gene>
<reference evidence="1" key="1">
    <citation type="submission" date="2014-05" db="EMBL/GenBank/DDBJ databases">
        <title>Genome sequence of Mycobacterium aromaticivorans strain JS19b1T (= DSM 45407T).</title>
        <authorList>
            <person name="Kwak Y."/>
            <person name="Park G.-S."/>
            <person name="Li Q.X."/>
            <person name="Lee S.-E."/>
            <person name="Shin J.-H."/>
        </authorList>
    </citation>
    <scope>NUCLEOTIDE SEQUENCE [LARGE SCALE GENOMIC DNA]</scope>
    <source>
        <strain evidence="1">JS19b1</strain>
    </source>
</reference>
<dbReference type="STRING" id="1440774.Y900_004305"/>
<comment type="caution">
    <text evidence="1">The sequence shown here is derived from an EMBL/GenBank/DDBJ whole genome shotgun (WGS) entry which is preliminary data.</text>
</comment>
<proteinExistence type="predicted"/>
<dbReference type="AlphaFoldDB" id="A0A064CHH2"/>
<evidence type="ECO:0008006" key="3">
    <source>
        <dbReference type="Google" id="ProtNLM"/>
    </source>
</evidence>
<dbReference type="EMBL" id="JALN02000001">
    <property type="protein sequence ID" value="KDE98183.1"/>
    <property type="molecule type" value="Genomic_DNA"/>
</dbReference>
<dbReference type="OrthoDB" id="5524782at2"/>
<dbReference type="eggNOG" id="ENOG5032ERR">
    <property type="taxonomic scope" value="Bacteria"/>
</dbReference>
<dbReference type="Proteomes" id="UP000022835">
    <property type="component" value="Unassembled WGS sequence"/>
</dbReference>
<keyword evidence="2" id="KW-1185">Reference proteome</keyword>